<reference evidence="1" key="1">
    <citation type="submission" date="2020-04" db="EMBL/GenBank/DDBJ databases">
        <authorList>
            <person name="Alioto T."/>
            <person name="Alioto T."/>
            <person name="Gomez Garrido J."/>
        </authorList>
    </citation>
    <scope>NUCLEOTIDE SEQUENCE</scope>
    <source>
        <strain evidence="1">A484AB</strain>
    </source>
</reference>
<dbReference type="AlphaFoldDB" id="A0A6S7HYS9"/>
<protein>
    <submittedName>
        <fullName evidence="1">Uncharacterized protein</fullName>
    </submittedName>
</protein>
<comment type="caution">
    <text evidence="1">The sequence shown here is derived from an EMBL/GenBank/DDBJ whole genome shotgun (WGS) entry which is preliminary data.</text>
</comment>
<organism evidence="1 2">
    <name type="scientific">Paramuricea clavata</name>
    <name type="common">Red gorgonian</name>
    <name type="synonym">Violescent sea-whip</name>
    <dbReference type="NCBI Taxonomy" id="317549"/>
    <lineage>
        <taxon>Eukaryota</taxon>
        <taxon>Metazoa</taxon>
        <taxon>Cnidaria</taxon>
        <taxon>Anthozoa</taxon>
        <taxon>Octocorallia</taxon>
        <taxon>Malacalcyonacea</taxon>
        <taxon>Plexauridae</taxon>
        <taxon>Paramuricea</taxon>
    </lineage>
</organism>
<dbReference type="Gene3D" id="3.40.50.1110">
    <property type="entry name" value="SGNH hydrolase"/>
    <property type="match status" value="1"/>
</dbReference>
<evidence type="ECO:0000313" key="2">
    <source>
        <dbReference type="Proteomes" id="UP001152795"/>
    </source>
</evidence>
<feature type="non-terminal residue" evidence="1">
    <location>
        <position position="1"/>
    </location>
</feature>
<accession>A0A6S7HYS9</accession>
<dbReference type="InterPro" id="IPR036514">
    <property type="entry name" value="SGNH_hydro_sf"/>
</dbReference>
<evidence type="ECO:0000313" key="1">
    <source>
        <dbReference type="EMBL" id="CAB4011535.1"/>
    </source>
</evidence>
<name>A0A6S7HYS9_PARCT</name>
<gene>
    <name evidence="1" type="ORF">PACLA_8A076815</name>
</gene>
<sequence length="87" mass="9595">TNDINYQTAQTVAEGVLNLGIQITQDSPRTDIVISGILPRTNKPNLMSKVNQGNRLIKAFCIEKTGHSFLDHSFNSTCLNSRGLHLN</sequence>
<keyword evidence="2" id="KW-1185">Reference proteome</keyword>
<dbReference type="EMBL" id="CACRXK020007181">
    <property type="protein sequence ID" value="CAB4011535.1"/>
    <property type="molecule type" value="Genomic_DNA"/>
</dbReference>
<dbReference type="Proteomes" id="UP001152795">
    <property type="component" value="Unassembled WGS sequence"/>
</dbReference>
<proteinExistence type="predicted"/>
<dbReference type="OrthoDB" id="5982747at2759"/>
<dbReference type="SUPFAM" id="SSF52266">
    <property type="entry name" value="SGNH hydrolase"/>
    <property type="match status" value="1"/>
</dbReference>